<accession>A0A327VUG8</accession>
<dbReference type="EMBL" id="QLMA01000007">
    <property type="protein sequence ID" value="RAJ77588.1"/>
    <property type="molecule type" value="Genomic_DNA"/>
</dbReference>
<feature type="domain" description="Lipocalin-like" evidence="1">
    <location>
        <begin position="35"/>
        <end position="168"/>
    </location>
</feature>
<dbReference type="AlphaFoldDB" id="A0A327VUG8"/>
<dbReference type="OrthoDB" id="118834at2"/>
<dbReference type="Proteomes" id="UP000249819">
    <property type="component" value="Unassembled WGS sequence"/>
</dbReference>
<dbReference type="Pfam" id="PF13924">
    <property type="entry name" value="Lipocalin_5"/>
    <property type="match status" value="1"/>
</dbReference>
<dbReference type="RefSeq" id="WP_111594164.1">
    <property type="nucleotide sequence ID" value="NZ_QLMA01000007.1"/>
</dbReference>
<dbReference type="InterPro" id="IPR024311">
    <property type="entry name" value="Lipocalin-like"/>
</dbReference>
<proteinExistence type="predicted"/>
<sequence>MKNIVYLVFLISFSFAQGQNNKGISVNKHQQQFWGTWSLVSVENISADGSKTTPYGEDPVGMLLFTKEGSYAIQILKANRSKVLANDKDKATAEENAALVRGNNAHFGTYTVDENNQVIVFSIQHAFYPNWEGTTQVRTYSLKNNVLTYTVTTPTNGGAAVAKVVWRKN</sequence>
<name>A0A327VUG8_9BACT</name>
<comment type="caution">
    <text evidence="2">The sequence shown here is derived from an EMBL/GenBank/DDBJ whole genome shotgun (WGS) entry which is preliminary data.</text>
</comment>
<evidence type="ECO:0000313" key="3">
    <source>
        <dbReference type="Proteomes" id="UP000249819"/>
    </source>
</evidence>
<reference evidence="2 3" key="1">
    <citation type="submission" date="2018-06" db="EMBL/GenBank/DDBJ databases">
        <title>Genomic Encyclopedia of Archaeal and Bacterial Type Strains, Phase II (KMG-II): from individual species to whole genera.</title>
        <authorList>
            <person name="Goeker M."/>
        </authorList>
    </citation>
    <scope>NUCLEOTIDE SEQUENCE [LARGE SCALE GENOMIC DNA]</scope>
    <source>
        <strain evidence="2 3">DSM 29821</strain>
    </source>
</reference>
<protein>
    <submittedName>
        <fullName evidence="2">Lipocalin-like protein</fullName>
    </submittedName>
</protein>
<gene>
    <name evidence="2" type="ORF">CLV59_107355</name>
</gene>
<evidence type="ECO:0000259" key="1">
    <source>
        <dbReference type="Pfam" id="PF13924"/>
    </source>
</evidence>
<evidence type="ECO:0000313" key="2">
    <source>
        <dbReference type="EMBL" id="RAJ77588.1"/>
    </source>
</evidence>
<keyword evidence="3" id="KW-1185">Reference proteome</keyword>
<organism evidence="2 3">
    <name type="scientific">Chitinophaga dinghuensis</name>
    <dbReference type="NCBI Taxonomy" id="1539050"/>
    <lineage>
        <taxon>Bacteria</taxon>
        <taxon>Pseudomonadati</taxon>
        <taxon>Bacteroidota</taxon>
        <taxon>Chitinophagia</taxon>
        <taxon>Chitinophagales</taxon>
        <taxon>Chitinophagaceae</taxon>
        <taxon>Chitinophaga</taxon>
    </lineage>
</organism>